<evidence type="ECO:0000313" key="1">
    <source>
        <dbReference type="EMBL" id="KXX85054.1"/>
    </source>
</evidence>
<evidence type="ECO:0000313" key="2">
    <source>
        <dbReference type="EMBL" id="MBK1606891.1"/>
    </source>
</evidence>
<evidence type="ECO:0000313" key="3">
    <source>
        <dbReference type="Proteomes" id="UP000075591"/>
    </source>
</evidence>
<reference evidence="2 4" key="2">
    <citation type="submission" date="2020-12" db="EMBL/GenBank/DDBJ databases">
        <title>Genome assembly for a thermostable protease producing Bacillus cereus MAKP1 strain isolated from chicken gut.</title>
        <authorList>
            <person name="Malaviya A."/>
        </authorList>
    </citation>
    <scope>NUCLEOTIDE SEQUENCE [LARGE SCALE GENOMIC DNA]</scope>
    <source>
        <strain evidence="2 4">MAKP1</strain>
    </source>
</reference>
<evidence type="ECO:0000313" key="4">
    <source>
        <dbReference type="Proteomes" id="UP000613452"/>
    </source>
</evidence>
<name>A0A150AU96_BACCE</name>
<dbReference type="PATRIC" id="fig|1396.432.peg.64"/>
<protein>
    <submittedName>
        <fullName evidence="2">DUF4238 domain-containing protein</fullName>
    </submittedName>
</protein>
<dbReference type="AlphaFoldDB" id="A0A150AU96"/>
<dbReference type="RefSeq" id="WP_000412632.1">
    <property type="nucleotide sequence ID" value="NZ_JAEFBZ010000001.1"/>
</dbReference>
<sequence length="309" mass="36486">MEKKRGQHYVWRYYLTSWTDDSEKLSCLRNNNLFPANPKKIAKARDFYRLRDLSQDEIAIIEQGFINGYHTEEIQKINREWINVFTSIFRDKKVLEQKGEWDDKKEAELDVHMNNLVEDFHSRIEDLALPYLDSLKNSNLDFLDSEISKFDFMFFLCLQYFRTNMMKNNILKSFESGSVPIPSTFIENVWSVLYFIFATNLAVTLSSSNSFRFLMLKNNSTIPFITGDQPVINTHANYSVYEETKEFELYYPLTPSLALLITDSNNYNENQSIFEVQENEVTLYNNLIFNASYEQIFANNETVLKSFKK</sequence>
<gene>
    <name evidence="1" type="ORF">AT274_06595</name>
    <name evidence="2" type="ORF">JCR31_03115</name>
</gene>
<organism evidence="1 3">
    <name type="scientific">Bacillus cereus</name>
    <dbReference type="NCBI Taxonomy" id="1396"/>
    <lineage>
        <taxon>Bacteria</taxon>
        <taxon>Bacillati</taxon>
        <taxon>Bacillota</taxon>
        <taxon>Bacilli</taxon>
        <taxon>Bacillales</taxon>
        <taxon>Bacillaceae</taxon>
        <taxon>Bacillus</taxon>
        <taxon>Bacillus cereus group</taxon>
    </lineage>
</organism>
<dbReference type="Pfam" id="PF14022">
    <property type="entry name" value="DUF4238"/>
    <property type="match status" value="2"/>
</dbReference>
<dbReference type="Proteomes" id="UP000075591">
    <property type="component" value="Unassembled WGS sequence"/>
</dbReference>
<dbReference type="InterPro" id="IPR025332">
    <property type="entry name" value="DUF4238"/>
</dbReference>
<accession>A0A150AU96</accession>
<dbReference type="Proteomes" id="UP000613452">
    <property type="component" value="Unassembled WGS sequence"/>
</dbReference>
<dbReference type="EMBL" id="LOMT01000161">
    <property type="protein sequence ID" value="KXX85054.1"/>
    <property type="molecule type" value="Genomic_DNA"/>
</dbReference>
<comment type="caution">
    <text evidence="1">The sequence shown here is derived from an EMBL/GenBank/DDBJ whole genome shotgun (WGS) entry which is preliminary data.</text>
</comment>
<dbReference type="EMBL" id="JAEFBZ010000001">
    <property type="protein sequence ID" value="MBK1606891.1"/>
    <property type="molecule type" value="Genomic_DNA"/>
</dbReference>
<proteinExistence type="predicted"/>
<reference evidence="1 3" key="1">
    <citation type="submission" date="2015-12" db="EMBL/GenBank/DDBJ databases">
        <title>Bacillus cereus Group isolate.</title>
        <authorList>
            <person name="Kovac J."/>
        </authorList>
    </citation>
    <scope>NUCLEOTIDE SEQUENCE [LARGE SCALE GENOMIC DNA]</scope>
    <source>
        <strain evidence="1 3">FSL W8-0275</strain>
    </source>
</reference>